<dbReference type="InterPro" id="IPR002478">
    <property type="entry name" value="PUA"/>
</dbReference>
<dbReference type="Gene3D" id="2.30.130.10">
    <property type="entry name" value="PUA domain"/>
    <property type="match status" value="1"/>
</dbReference>
<dbReference type="KEGG" id="ssoa:SULA_1290"/>
<evidence type="ECO:0000313" key="11">
    <source>
        <dbReference type="EMBL" id="AZF83773.1"/>
    </source>
</evidence>
<dbReference type="Proteomes" id="UP000033106">
    <property type="component" value="Chromosome"/>
</dbReference>
<dbReference type="AlphaFoldDB" id="A0A0E3MIW7"/>
<evidence type="ECO:0000313" key="9">
    <source>
        <dbReference type="EMBL" id="AZF78530.1"/>
    </source>
</evidence>
<dbReference type="InterPro" id="IPR004521">
    <property type="entry name" value="Uncharacterised_CHP00451"/>
</dbReference>
<sequence>MAEYQFNYNVSRCLFPEDQHFLIQRSLNTRKIRNVLTSRGELYLVLRAQDVLFSLTLLSGSVIKECSKFPEYRVIIPNSFEEFIKNGRNVFSKHVIAVDKRIRAGDDVIVVNENDELIAIGKAKLSGEEMMEYRRGMAVHVKRGVLDE</sequence>
<evidence type="ECO:0000259" key="1">
    <source>
        <dbReference type="SMART" id="SM00359"/>
    </source>
</evidence>
<gene>
    <name evidence="4" type="ORF">SULA_1290</name>
    <name evidence="2" type="ORF">SULB_1291</name>
    <name evidence="3" type="ORF">SULC_1289</name>
    <name evidence="5" type="ORF">SULG_06390</name>
    <name evidence="6" type="ORF">SULH_06390</name>
    <name evidence="7" type="ORF">SULI_06390</name>
    <name evidence="8" type="ORF">SULM_06390</name>
    <name evidence="9" type="ORF">SULN_06390</name>
    <name evidence="10" type="ORF">SULO_06400</name>
    <name evidence="11" type="ORF">SULZ_06635</name>
</gene>
<dbReference type="KEGG" id="ssol:SULB_1291"/>
<dbReference type="Proteomes" id="UP000273443">
    <property type="component" value="Chromosome"/>
</dbReference>
<evidence type="ECO:0000313" key="18">
    <source>
        <dbReference type="Proteomes" id="UP000273443"/>
    </source>
</evidence>
<dbReference type="Proteomes" id="UP000033057">
    <property type="component" value="Chromosome"/>
</dbReference>
<dbReference type="EMBL" id="CP033238">
    <property type="protein sequence ID" value="AZF75921.1"/>
    <property type="molecule type" value="Genomic_DNA"/>
</dbReference>
<reference evidence="12 13" key="1">
    <citation type="journal article" date="2015" name="Genome Announc.">
        <title>Complete Genome Sequence of Sulfolobus solfataricus Strain 98/2 and Evolved Derivatives.</title>
        <authorList>
            <person name="McCarthy S."/>
            <person name="Gradnigo J."/>
            <person name="Johnson T."/>
            <person name="Payne S."/>
            <person name="Lipzen A."/>
            <person name="Martin J."/>
            <person name="Schackwitz W."/>
            <person name="Moriyama E."/>
            <person name="Blum P."/>
        </authorList>
    </citation>
    <scope>NUCLEOTIDE SEQUENCE [LARGE SCALE GENOMIC DNA]</scope>
    <source>
        <strain evidence="12">98/2 SULC</strain>
        <strain evidence="2">SARC-B</strain>
        <strain evidence="3">SARC-C</strain>
        <strain evidence="4 14">SULA</strain>
        <strain evidence="13">SULB</strain>
    </source>
</reference>
<evidence type="ECO:0000313" key="13">
    <source>
        <dbReference type="Proteomes" id="UP000033085"/>
    </source>
</evidence>
<evidence type="ECO:0000313" key="4">
    <source>
        <dbReference type="EMBL" id="AKA78978.2"/>
    </source>
</evidence>
<dbReference type="EMBL" id="CP033241">
    <property type="protein sequence ID" value="AZF83773.1"/>
    <property type="molecule type" value="Genomic_DNA"/>
</dbReference>
<dbReference type="EMBL" id="CP033239">
    <property type="protein sequence ID" value="AZF78530.1"/>
    <property type="molecule type" value="Genomic_DNA"/>
</dbReference>
<dbReference type="Pfam" id="PF01472">
    <property type="entry name" value="PUA"/>
    <property type="match status" value="1"/>
</dbReference>
<dbReference type="Proteomes" id="UP000282269">
    <property type="component" value="Chromosome"/>
</dbReference>
<dbReference type="Proteomes" id="UP000278715">
    <property type="component" value="Chromosome"/>
</dbReference>
<evidence type="ECO:0000313" key="14">
    <source>
        <dbReference type="Proteomes" id="UP000033106"/>
    </source>
</evidence>
<evidence type="ECO:0000313" key="3">
    <source>
        <dbReference type="EMBL" id="AKA76286.2"/>
    </source>
</evidence>
<dbReference type="Gene3D" id="3.10.450.90">
    <property type="entry name" value="ArcTGT, C2 domain"/>
    <property type="match status" value="1"/>
</dbReference>
<evidence type="ECO:0000313" key="5">
    <source>
        <dbReference type="EMBL" id="AZF68056.1"/>
    </source>
</evidence>
<reference evidence="15 16" key="2">
    <citation type="journal article" date="2018" name="Proc. Natl. Acad. Sci. U.S.A.">
        <title>Nonmutational mechanism of inheritance in the Archaeon Sulfolobus solfataricus.</title>
        <authorList>
            <person name="Payne S."/>
            <person name="McCarthy S."/>
            <person name="Johnson T."/>
            <person name="North E."/>
            <person name="Blum P."/>
        </authorList>
    </citation>
    <scope>NUCLEOTIDE SEQUENCE [LARGE SCALE GENOMIC DNA]</scope>
    <source>
        <strain evidence="6 15">SARC-H</strain>
        <strain evidence="7 19">SARC-I</strain>
        <strain evidence="9 20">SARC-N</strain>
        <strain evidence="10 21">SARC-O</strain>
        <strain evidence="11 16">SUL120</strain>
        <strain evidence="5 17">SULG</strain>
        <strain evidence="8 18">SULM</strain>
    </source>
</reference>
<dbReference type="GO" id="GO:0003723">
    <property type="term" value="F:RNA binding"/>
    <property type="evidence" value="ECO:0007669"/>
    <property type="project" value="InterPro"/>
</dbReference>
<dbReference type="Proteomes" id="UP000273194">
    <property type="component" value="Chromosome"/>
</dbReference>
<dbReference type="GeneID" id="44129244"/>
<dbReference type="InterPro" id="IPR036974">
    <property type="entry name" value="PUA_sf"/>
</dbReference>
<evidence type="ECO:0000313" key="10">
    <source>
        <dbReference type="EMBL" id="AZF81134.1"/>
    </source>
</evidence>
<organism evidence="4 14">
    <name type="scientific">Saccharolobus solfataricus</name>
    <name type="common">Sulfolobus solfataricus</name>
    <dbReference type="NCBI Taxonomy" id="2287"/>
    <lineage>
        <taxon>Archaea</taxon>
        <taxon>Thermoproteota</taxon>
        <taxon>Thermoprotei</taxon>
        <taxon>Sulfolobales</taxon>
        <taxon>Sulfolobaceae</taxon>
        <taxon>Saccharolobus</taxon>
    </lineage>
</organism>
<dbReference type="RefSeq" id="WP_080514949.1">
    <property type="nucleotide sequence ID" value="NZ_CP011055.2"/>
</dbReference>
<evidence type="ECO:0000313" key="16">
    <source>
        <dbReference type="Proteomes" id="UP000269431"/>
    </source>
</evidence>
<evidence type="ECO:0000313" key="19">
    <source>
        <dbReference type="Proteomes" id="UP000275843"/>
    </source>
</evidence>
<accession>A0A0E3MIW7</accession>
<proteinExistence type="predicted"/>
<evidence type="ECO:0000313" key="17">
    <source>
        <dbReference type="Proteomes" id="UP000273194"/>
    </source>
</evidence>
<dbReference type="PATRIC" id="fig|2287.6.peg.1342"/>
<name>A0A0E3MIW7_SACSO</name>
<dbReference type="NCBIfam" id="TIGR00451">
    <property type="entry name" value="unchar_dom_2"/>
    <property type="match status" value="1"/>
</dbReference>
<dbReference type="EMBL" id="CP033240">
    <property type="protein sequence ID" value="AZF81134.1"/>
    <property type="molecule type" value="Genomic_DNA"/>
</dbReference>
<dbReference type="InterPro" id="IPR038250">
    <property type="entry name" value="TGT_C2_sf"/>
</dbReference>
<dbReference type="PROSITE" id="PS50890">
    <property type="entry name" value="PUA"/>
    <property type="match status" value="1"/>
</dbReference>
<dbReference type="EMBL" id="CP033236">
    <property type="protein sequence ID" value="AZF70676.1"/>
    <property type="molecule type" value="Genomic_DNA"/>
</dbReference>
<evidence type="ECO:0000313" key="6">
    <source>
        <dbReference type="EMBL" id="AZF70676.1"/>
    </source>
</evidence>
<evidence type="ECO:0000313" key="15">
    <source>
        <dbReference type="Proteomes" id="UP000267993"/>
    </source>
</evidence>
<dbReference type="Pfam" id="PF14810">
    <property type="entry name" value="TGT_C2"/>
    <property type="match status" value="1"/>
</dbReference>
<evidence type="ECO:0000313" key="12">
    <source>
        <dbReference type="Proteomes" id="UP000033057"/>
    </source>
</evidence>
<evidence type="ECO:0000313" key="8">
    <source>
        <dbReference type="EMBL" id="AZF75921.1"/>
    </source>
</evidence>
<dbReference type="Proteomes" id="UP000267993">
    <property type="component" value="Chromosome"/>
</dbReference>
<feature type="domain" description="PUA" evidence="1">
    <location>
        <begin position="72"/>
        <end position="146"/>
    </location>
</feature>
<dbReference type="Proteomes" id="UP000275843">
    <property type="component" value="Chromosome"/>
</dbReference>
<dbReference type="SUPFAM" id="SSF88802">
    <property type="entry name" value="Pre-PUA domain"/>
    <property type="match status" value="1"/>
</dbReference>
<evidence type="ECO:0000313" key="20">
    <source>
        <dbReference type="Proteomes" id="UP000278715"/>
    </source>
</evidence>
<dbReference type="SMART" id="SM00359">
    <property type="entry name" value="PUA"/>
    <property type="match status" value="1"/>
</dbReference>
<dbReference type="EMBL" id="CP011056">
    <property type="protein sequence ID" value="AKA76286.2"/>
    <property type="molecule type" value="Genomic_DNA"/>
</dbReference>
<dbReference type="Proteomes" id="UP000269431">
    <property type="component" value="Chromosome"/>
</dbReference>
<dbReference type="Proteomes" id="UP000033085">
    <property type="component" value="Chromosome"/>
</dbReference>
<evidence type="ECO:0000313" key="21">
    <source>
        <dbReference type="Proteomes" id="UP000282269"/>
    </source>
</evidence>
<evidence type="ECO:0000313" key="2">
    <source>
        <dbReference type="EMBL" id="AKA73588.2"/>
    </source>
</evidence>
<dbReference type="EMBL" id="CP011055">
    <property type="protein sequence ID" value="AKA73588.2"/>
    <property type="molecule type" value="Genomic_DNA"/>
</dbReference>
<dbReference type="EMBL" id="CP033235">
    <property type="protein sequence ID" value="AZF68056.1"/>
    <property type="molecule type" value="Genomic_DNA"/>
</dbReference>
<dbReference type="CDD" id="cd21149">
    <property type="entry name" value="PUA_archaeosine_TGT"/>
    <property type="match status" value="1"/>
</dbReference>
<dbReference type="KEGG" id="ssof:SULC_1289"/>
<reference evidence="4" key="3">
    <citation type="submission" date="2018-10" db="EMBL/GenBank/DDBJ databases">
        <authorList>
            <person name="McCarthy S."/>
            <person name="Gradnigo J."/>
            <person name="Johnson T."/>
            <person name="Payne S."/>
            <person name="Lipzen A."/>
            <person name="Schackwitz W."/>
            <person name="Martin J."/>
            <person name="Moriyama E."/>
            <person name="Blum P."/>
        </authorList>
    </citation>
    <scope>NUCLEOTIDE SEQUENCE</scope>
    <source>
        <strain evidence="2">SARC-B</strain>
        <strain evidence="3">SARC-C</strain>
        <strain evidence="4">SULA</strain>
    </source>
</reference>
<dbReference type="EMBL" id="CP033237">
    <property type="protein sequence ID" value="AZF73296.1"/>
    <property type="molecule type" value="Genomic_DNA"/>
</dbReference>
<dbReference type="InterPro" id="IPR015947">
    <property type="entry name" value="PUA-like_sf"/>
</dbReference>
<evidence type="ECO:0000313" key="7">
    <source>
        <dbReference type="EMBL" id="AZF73296.1"/>
    </source>
</evidence>
<dbReference type="SUPFAM" id="SSF88697">
    <property type="entry name" value="PUA domain-like"/>
    <property type="match status" value="1"/>
</dbReference>
<dbReference type="InterPro" id="IPR029402">
    <property type="entry name" value="TGT_C2"/>
</dbReference>
<protein>
    <submittedName>
        <fullName evidence="4">Pseudouridine synthase</fullName>
    </submittedName>
</protein>
<dbReference type="EMBL" id="CP011057">
    <property type="protein sequence ID" value="AKA78978.2"/>
    <property type="molecule type" value="Genomic_DNA"/>
</dbReference>